<feature type="transmembrane region" description="Helical" evidence="1">
    <location>
        <begin position="63"/>
        <end position="85"/>
    </location>
</feature>
<name>A0A7R6STP2_9GAMM</name>
<accession>A0A7R6STP2</accession>
<evidence type="ECO:0000313" key="3">
    <source>
        <dbReference type="Proteomes" id="UP000595663"/>
    </source>
</evidence>
<proteinExistence type="predicted"/>
<evidence type="ECO:0000256" key="1">
    <source>
        <dbReference type="SAM" id="Phobius"/>
    </source>
</evidence>
<keyword evidence="3" id="KW-1185">Reference proteome</keyword>
<evidence type="ECO:0008006" key="4">
    <source>
        <dbReference type="Google" id="ProtNLM"/>
    </source>
</evidence>
<organism evidence="2 3">
    <name type="scientific">Amphritea japonica ATCC BAA-1530</name>
    <dbReference type="NCBI Taxonomy" id="1278309"/>
    <lineage>
        <taxon>Bacteria</taxon>
        <taxon>Pseudomonadati</taxon>
        <taxon>Pseudomonadota</taxon>
        <taxon>Gammaproteobacteria</taxon>
        <taxon>Oceanospirillales</taxon>
        <taxon>Oceanospirillaceae</taxon>
        <taxon>Amphritea</taxon>
    </lineage>
</organism>
<dbReference type="OrthoDB" id="327431at2"/>
<reference evidence="2 3" key="1">
    <citation type="journal article" date="2008" name="Int. J. Syst. Evol. Microbiol.">
        <title>Amphritea japonica sp. nov. and Amphritea balenae sp. nov., isolated from the sediment adjacent to sperm whale carcasses off Kagoshima, Japan.</title>
        <authorList>
            <person name="Miyazaki M."/>
            <person name="Nogi Y."/>
            <person name="Fujiwara Y."/>
            <person name="Kawato M."/>
            <person name="Nagahama T."/>
            <person name="Kubokawa K."/>
            <person name="Horikoshi K."/>
        </authorList>
    </citation>
    <scope>NUCLEOTIDE SEQUENCE [LARGE SCALE GENOMIC DNA]</scope>
    <source>
        <strain evidence="2 3">ATCC BAA-1530</strain>
    </source>
</reference>
<dbReference type="RefSeq" id="WP_019620296.1">
    <property type="nucleotide sequence ID" value="NZ_AP014545.1"/>
</dbReference>
<sequence>MFAGHIGAALAIGKLDRKVGLGPLIAASLLIDLLLWAFILLGWESVAIPENFTETHQPSFIFPFSHSLSAAIIWSALAGVVAFLWYSERKGLHLRAVFMISIAVLSHWLLDFTVHNPQLPLLGEASFKVGLGLWDNMPIALLFESFILVAGLFLFLSGANISGAKKIALSILCLTTLAFTIAGMTIAPPPPSAMAMAESSIIIIAVICVLAGWLGKEKTA</sequence>
<dbReference type="EMBL" id="AP014545">
    <property type="protein sequence ID" value="BBB26910.1"/>
    <property type="molecule type" value="Genomic_DNA"/>
</dbReference>
<dbReference type="Proteomes" id="UP000595663">
    <property type="component" value="Chromosome"/>
</dbReference>
<feature type="transmembrane region" description="Helical" evidence="1">
    <location>
        <begin position="137"/>
        <end position="156"/>
    </location>
</feature>
<keyword evidence="1" id="KW-1133">Transmembrane helix</keyword>
<feature type="transmembrane region" description="Helical" evidence="1">
    <location>
        <begin position="21"/>
        <end position="43"/>
    </location>
</feature>
<keyword evidence="1" id="KW-0472">Membrane</keyword>
<gene>
    <name evidence="2" type="ORF">AMJAP_2320</name>
</gene>
<dbReference type="KEGG" id="ajp:AMJAP_2320"/>
<feature type="transmembrane region" description="Helical" evidence="1">
    <location>
        <begin position="193"/>
        <end position="214"/>
    </location>
</feature>
<dbReference type="AlphaFoldDB" id="A0A7R6STP2"/>
<feature type="transmembrane region" description="Helical" evidence="1">
    <location>
        <begin position="92"/>
        <end position="110"/>
    </location>
</feature>
<feature type="transmembrane region" description="Helical" evidence="1">
    <location>
        <begin position="168"/>
        <end position="187"/>
    </location>
</feature>
<protein>
    <recommendedName>
        <fullName evidence="4">Membrane-bound metal-dependent hydrolase</fullName>
    </recommendedName>
</protein>
<keyword evidence="1" id="KW-0812">Transmembrane</keyword>
<evidence type="ECO:0000313" key="2">
    <source>
        <dbReference type="EMBL" id="BBB26910.1"/>
    </source>
</evidence>